<dbReference type="Pfam" id="PF01765">
    <property type="entry name" value="RRF"/>
    <property type="match status" value="1"/>
</dbReference>
<dbReference type="InterPro" id="IPR036191">
    <property type="entry name" value="RRF_sf"/>
</dbReference>
<comment type="subcellular location">
    <subcellularLocation>
        <location evidence="3">Cytoplasm</location>
    </subcellularLocation>
</comment>
<keyword evidence="3" id="KW-0963">Cytoplasm</keyword>
<proteinExistence type="inferred from homology"/>
<evidence type="ECO:0000256" key="2">
    <source>
        <dbReference type="ARBA" id="ARBA00022917"/>
    </source>
</evidence>
<dbReference type="PANTHER" id="PTHR20982">
    <property type="entry name" value="RIBOSOME RECYCLING FACTOR"/>
    <property type="match status" value="1"/>
</dbReference>
<dbReference type="EMBL" id="PCSR01000101">
    <property type="protein sequence ID" value="PIP52840.1"/>
    <property type="molecule type" value="Genomic_DNA"/>
</dbReference>
<evidence type="ECO:0000313" key="5">
    <source>
        <dbReference type="EMBL" id="PIP52840.1"/>
    </source>
</evidence>
<reference evidence="5 6" key="1">
    <citation type="submission" date="2017-09" db="EMBL/GenBank/DDBJ databases">
        <title>Depth-based differentiation of microbial function through sediment-hosted aquifers and enrichment of novel symbionts in the deep terrestrial subsurface.</title>
        <authorList>
            <person name="Probst A.J."/>
            <person name="Ladd B."/>
            <person name="Jarett J.K."/>
            <person name="Geller-Mcgrath D.E."/>
            <person name="Sieber C.M."/>
            <person name="Emerson J.B."/>
            <person name="Anantharaman K."/>
            <person name="Thomas B.C."/>
            <person name="Malmstrom R."/>
            <person name="Stieglmeier M."/>
            <person name="Klingl A."/>
            <person name="Woyke T."/>
            <person name="Ryan C.M."/>
            <person name="Banfield J.F."/>
        </authorList>
    </citation>
    <scope>NUCLEOTIDE SEQUENCE [LARGE SCALE GENOMIC DNA]</scope>
    <source>
        <strain evidence="5">CG23_combo_of_CG06-09_8_20_14_all_34_8</strain>
    </source>
</reference>
<evidence type="ECO:0000256" key="3">
    <source>
        <dbReference type="HAMAP-Rule" id="MF_00040"/>
    </source>
</evidence>
<dbReference type="GO" id="GO:0005737">
    <property type="term" value="C:cytoplasm"/>
    <property type="evidence" value="ECO:0007669"/>
    <property type="project" value="UniProtKB-SubCell"/>
</dbReference>
<name>A0A2H0B709_9BACT</name>
<dbReference type="FunFam" id="3.30.1360.40:FF:000001">
    <property type="entry name" value="Ribosome-recycling factor"/>
    <property type="match status" value="1"/>
</dbReference>
<feature type="domain" description="Ribosome recycling factor" evidence="4">
    <location>
        <begin position="19"/>
        <end position="182"/>
    </location>
</feature>
<dbReference type="NCBIfam" id="TIGR00496">
    <property type="entry name" value="frr"/>
    <property type="match status" value="1"/>
</dbReference>
<comment type="similarity">
    <text evidence="1 3">Belongs to the RRF family.</text>
</comment>
<keyword evidence="2 3" id="KW-0648">Protein biosynthesis</keyword>
<comment type="caution">
    <text evidence="5">The sequence shown here is derived from an EMBL/GenBank/DDBJ whole genome shotgun (WGS) entry which is preliminary data.</text>
</comment>
<dbReference type="PANTHER" id="PTHR20982:SF3">
    <property type="entry name" value="MITOCHONDRIAL RIBOSOME RECYCLING FACTOR PSEUDO 1"/>
    <property type="match status" value="1"/>
</dbReference>
<gene>
    <name evidence="3" type="primary">frr</name>
    <name evidence="5" type="ORF">COX08_04250</name>
</gene>
<dbReference type="AlphaFoldDB" id="A0A2H0B709"/>
<sequence>MNQYLQQFQEKCDKINSLFNQDLATVKTGRAKPSLVENLKVNVYQSWMEVRELASISAPDAQTIVITPWDKTILKDLVRGIAESDLKLNPNVSGEIIRINIPALTEETRKDLVKLINQKAESHRAMVRAERSRFKKDIEDQKGEADISEDDIKNDLLQLQKITDKSVENIDNAIKEKEEEIMKV</sequence>
<dbReference type="Gene3D" id="3.30.1360.40">
    <property type="match status" value="1"/>
</dbReference>
<evidence type="ECO:0000259" key="4">
    <source>
        <dbReference type="Pfam" id="PF01765"/>
    </source>
</evidence>
<evidence type="ECO:0000256" key="1">
    <source>
        <dbReference type="ARBA" id="ARBA00005912"/>
    </source>
</evidence>
<evidence type="ECO:0000313" key="6">
    <source>
        <dbReference type="Proteomes" id="UP000229459"/>
    </source>
</evidence>
<dbReference type="GO" id="GO:0006415">
    <property type="term" value="P:translational termination"/>
    <property type="evidence" value="ECO:0007669"/>
    <property type="project" value="UniProtKB-UniRule"/>
</dbReference>
<dbReference type="Gene3D" id="1.10.132.20">
    <property type="entry name" value="Ribosome-recycling factor"/>
    <property type="match status" value="1"/>
</dbReference>
<protein>
    <recommendedName>
        <fullName evidence="3">Ribosome-recycling factor</fullName>
        <shortName evidence="3">RRF</shortName>
    </recommendedName>
    <alternativeName>
        <fullName evidence="3">Ribosome-releasing factor</fullName>
    </alternativeName>
</protein>
<dbReference type="Proteomes" id="UP000229459">
    <property type="component" value="Unassembled WGS sequence"/>
</dbReference>
<dbReference type="InterPro" id="IPR023584">
    <property type="entry name" value="Ribosome_recyc_fac_dom"/>
</dbReference>
<dbReference type="SUPFAM" id="SSF55194">
    <property type="entry name" value="Ribosome recycling factor, RRF"/>
    <property type="match status" value="1"/>
</dbReference>
<dbReference type="HAMAP" id="MF_00040">
    <property type="entry name" value="RRF"/>
    <property type="match status" value="1"/>
</dbReference>
<accession>A0A2H0B709</accession>
<comment type="function">
    <text evidence="3">Responsible for the release of ribosomes from messenger RNA at the termination of protein biosynthesis. May increase the efficiency of translation by recycling ribosomes from one round of translation to another.</text>
</comment>
<organism evidence="5 6">
    <name type="scientific">Candidatus Beckwithbacteria bacterium CG23_combo_of_CG06-09_8_20_14_all_34_8</name>
    <dbReference type="NCBI Taxonomy" id="1974497"/>
    <lineage>
        <taxon>Bacteria</taxon>
        <taxon>Candidatus Beckwithiibacteriota</taxon>
    </lineage>
</organism>
<dbReference type="InterPro" id="IPR002661">
    <property type="entry name" value="Ribosome_recyc_fac"/>
</dbReference>
<dbReference type="GO" id="GO:0043023">
    <property type="term" value="F:ribosomal large subunit binding"/>
    <property type="evidence" value="ECO:0007669"/>
    <property type="project" value="TreeGrafter"/>
</dbReference>